<dbReference type="PANTHER" id="PTHR42827">
    <property type="entry name" value="IRON-SULFUR CLUSTER-BINDING PROTEIN-RELATED"/>
    <property type="match status" value="1"/>
</dbReference>
<dbReference type="InterPro" id="IPR017900">
    <property type="entry name" value="4Fe4S_Fe_S_CS"/>
</dbReference>
<evidence type="ECO:0000256" key="1">
    <source>
        <dbReference type="ARBA" id="ARBA00022723"/>
    </source>
</evidence>
<keyword evidence="2" id="KW-0408">Iron</keyword>
<evidence type="ECO:0000259" key="4">
    <source>
        <dbReference type="PROSITE" id="PS51379"/>
    </source>
</evidence>
<evidence type="ECO:0000313" key="5">
    <source>
        <dbReference type="EMBL" id="MBB5330083.1"/>
    </source>
</evidence>
<dbReference type="AlphaFoldDB" id="A0A9X0U560"/>
<name>A0A9X0U560_9BACT</name>
<evidence type="ECO:0000256" key="2">
    <source>
        <dbReference type="ARBA" id="ARBA00023004"/>
    </source>
</evidence>
<dbReference type="PROSITE" id="PS51379">
    <property type="entry name" value="4FE4S_FER_2"/>
    <property type="match status" value="1"/>
</dbReference>
<dbReference type="Proteomes" id="UP000535182">
    <property type="component" value="Unassembled WGS sequence"/>
</dbReference>
<accession>A0A9X0U560</accession>
<sequence>MNNQANPRRPKRGSYRPKPETLALLKTSGNPINGVGEFTPRRPSPFFWHPPDQHPWGGLQMVAHENSRKCPGSAEAFQAAYTYPELVPVADTRNEATAEQLTAELTSFALAHEADGIGVTAMDPLYVFEGYAINEPWVVVLALAHNYERLKEVPSDETNGVGVCDVGDQYAKGTRSSYALVIWIRSQGYNAKPYPGPSANALALIPPAIAAGLGELGKHGSLINRHFGSGVRLAGITTDMPLIATGPDRFGADEFCATCQICTAACPPVAIGPQKQMVRGVERWYVDFDKCIPYFTEAASCGICIAECPWTRPDVRPKLLATMTRRLDQ</sequence>
<comment type="caution">
    <text evidence="5">The sequence shown here is derived from an EMBL/GenBank/DDBJ whole genome shotgun (WGS) entry which is preliminary data.</text>
</comment>
<dbReference type="GO" id="GO:0051536">
    <property type="term" value="F:iron-sulfur cluster binding"/>
    <property type="evidence" value="ECO:0007669"/>
    <property type="project" value="UniProtKB-KW"/>
</dbReference>
<keyword evidence="1" id="KW-0479">Metal-binding</keyword>
<feature type="domain" description="4Fe-4S ferredoxin-type" evidence="4">
    <location>
        <begin position="246"/>
        <end position="276"/>
    </location>
</feature>
<keyword evidence="6" id="KW-1185">Reference proteome</keyword>
<dbReference type="PANTHER" id="PTHR42827:SF1">
    <property type="entry name" value="IRON-SULFUR CLUSTER-BINDING PROTEIN"/>
    <property type="match status" value="1"/>
</dbReference>
<dbReference type="SUPFAM" id="SSF54862">
    <property type="entry name" value="4Fe-4S ferredoxins"/>
    <property type="match status" value="1"/>
</dbReference>
<protein>
    <submittedName>
        <fullName evidence="5">Ferredoxin</fullName>
    </submittedName>
</protein>
<dbReference type="InterPro" id="IPR017896">
    <property type="entry name" value="4Fe4S_Fe-S-bd"/>
</dbReference>
<dbReference type="EMBL" id="JACHEB010000009">
    <property type="protein sequence ID" value="MBB5330083.1"/>
    <property type="molecule type" value="Genomic_DNA"/>
</dbReference>
<organism evidence="5 6">
    <name type="scientific">Tunturiibacter gelidiferens</name>
    <dbReference type="NCBI Taxonomy" id="3069689"/>
    <lineage>
        <taxon>Bacteria</taxon>
        <taxon>Pseudomonadati</taxon>
        <taxon>Acidobacteriota</taxon>
        <taxon>Terriglobia</taxon>
        <taxon>Terriglobales</taxon>
        <taxon>Acidobacteriaceae</taxon>
        <taxon>Tunturiibacter</taxon>
    </lineage>
</organism>
<keyword evidence="3" id="KW-0411">Iron-sulfur</keyword>
<evidence type="ECO:0000313" key="6">
    <source>
        <dbReference type="Proteomes" id="UP000535182"/>
    </source>
</evidence>
<proteinExistence type="predicted"/>
<evidence type="ECO:0000256" key="3">
    <source>
        <dbReference type="ARBA" id="ARBA00023014"/>
    </source>
</evidence>
<dbReference type="Pfam" id="PF12838">
    <property type="entry name" value="Fer4_7"/>
    <property type="match status" value="1"/>
</dbReference>
<dbReference type="RefSeq" id="WP_183979206.1">
    <property type="nucleotide sequence ID" value="NZ_JACHEB010000009.1"/>
</dbReference>
<dbReference type="PROSITE" id="PS00198">
    <property type="entry name" value="4FE4S_FER_1"/>
    <property type="match status" value="1"/>
</dbReference>
<dbReference type="Gene3D" id="3.30.70.20">
    <property type="match status" value="1"/>
</dbReference>
<gene>
    <name evidence="5" type="ORF">HDF14_003716</name>
</gene>
<dbReference type="GO" id="GO:0046872">
    <property type="term" value="F:metal ion binding"/>
    <property type="evidence" value="ECO:0007669"/>
    <property type="project" value="UniProtKB-KW"/>
</dbReference>
<reference evidence="5 6" key="1">
    <citation type="submission" date="2020-08" db="EMBL/GenBank/DDBJ databases">
        <title>Genomic Encyclopedia of Type Strains, Phase IV (KMG-V): Genome sequencing to study the core and pangenomes of soil and plant-associated prokaryotes.</title>
        <authorList>
            <person name="Whitman W."/>
        </authorList>
    </citation>
    <scope>NUCLEOTIDE SEQUENCE [LARGE SCALE GENOMIC DNA]</scope>
    <source>
        <strain evidence="5 6">X5P2</strain>
    </source>
</reference>